<proteinExistence type="predicted"/>
<accession>A0ACC2K8J9</accession>
<sequence length="189" mass="21419">MVISIVEKRKPHLWQKAIPTMIVCQRKPWRQKVVVHTYIESLFFTLQGLSGIGKKNNQGGRLGRFLSRYSSTNPLLLSQLHVEVNHEVGQLHCKPATALDDKWSLNETQEALVQQMGLLHLSKPYHVTTYVARSAEYNLTNEVAALLDNFWSEYEAYSRCSPFSILALRLILSLSGFVMMVGPIPHIGS</sequence>
<protein>
    <submittedName>
        <fullName evidence="1">Uncharacterized protein</fullName>
    </submittedName>
</protein>
<evidence type="ECO:0000313" key="2">
    <source>
        <dbReference type="Proteomes" id="UP001234297"/>
    </source>
</evidence>
<gene>
    <name evidence="1" type="ORF">MRB53_013641</name>
</gene>
<organism evidence="1 2">
    <name type="scientific">Persea americana</name>
    <name type="common">Avocado</name>
    <dbReference type="NCBI Taxonomy" id="3435"/>
    <lineage>
        <taxon>Eukaryota</taxon>
        <taxon>Viridiplantae</taxon>
        <taxon>Streptophyta</taxon>
        <taxon>Embryophyta</taxon>
        <taxon>Tracheophyta</taxon>
        <taxon>Spermatophyta</taxon>
        <taxon>Magnoliopsida</taxon>
        <taxon>Magnoliidae</taxon>
        <taxon>Laurales</taxon>
        <taxon>Lauraceae</taxon>
        <taxon>Persea</taxon>
    </lineage>
</organism>
<dbReference type="Proteomes" id="UP001234297">
    <property type="component" value="Chromosome 4"/>
</dbReference>
<reference evidence="1 2" key="1">
    <citation type="journal article" date="2022" name="Hortic Res">
        <title>A haplotype resolved chromosomal level avocado genome allows analysis of novel avocado genes.</title>
        <authorList>
            <person name="Nath O."/>
            <person name="Fletcher S.J."/>
            <person name="Hayward A."/>
            <person name="Shaw L.M."/>
            <person name="Masouleh A.K."/>
            <person name="Furtado A."/>
            <person name="Henry R.J."/>
            <person name="Mitter N."/>
        </authorList>
    </citation>
    <scope>NUCLEOTIDE SEQUENCE [LARGE SCALE GENOMIC DNA]</scope>
    <source>
        <strain evidence="2">cv. Hass</strain>
    </source>
</reference>
<keyword evidence="2" id="KW-1185">Reference proteome</keyword>
<evidence type="ECO:0000313" key="1">
    <source>
        <dbReference type="EMBL" id="KAJ8617455.1"/>
    </source>
</evidence>
<name>A0ACC2K8J9_PERAE</name>
<dbReference type="EMBL" id="CM056812">
    <property type="protein sequence ID" value="KAJ8617455.1"/>
    <property type="molecule type" value="Genomic_DNA"/>
</dbReference>
<comment type="caution">
    <text evidence="1">The sequence shown here is derived from an EMBL/GenBank/DDBJ whole genome shotgun (WGS) entry which is preliminary data.</text>
</comment>